<organism evidence="3 4">
    <name type="scientific">Neonectria magnoliae</name>
    <dbReference type="NCBI Taxonomy" id="2732573"/>
    <lineage>
        <taxon>Eukaryota</taxon>
        <taxon>Fungi</taxon>
        <taxon>Dikarya</taxon>
        <taxon>Ascomycota</taxon>
        <taxon>Pezizomycotina</taxon>
        <taxon>Sordariomycetes</taxon>
        <taxon>Hypocreomycetidae</taxon>
        <taxon>Hypocreales</taxon>
        <taxon>Nectriaceae</taxon>
        <taxon>Neonectria</taxon>
    </lineage>
</organism>
<evidence type="ECO:0000313" key="3">
    <source>
        <dbReference type="EMBL" id="KAK7429121.1"/>
    </source>
</evidence>
<dbReference type="EMBL" id="JAZAVK010000032">
    <property type="protein sequence ID" value="KAK7429121.1"/>
    <property type="molecule type" value="Genomic_DNA"/>
</dbReference>
<feature type="domain" description="Beta-lactamase-related" evidence="2">
    <location>
        <begin position="1"/>
        <end position="136"/>
    </location>
</feature>
<accession>A0ABR1I8F6</accession>
<reference evidence="3 4" key="1">
    <citation type="journal article" date="2025" name="Microbiol. Resour. Announc.">
        <title>Draft genome sequences for Neonectria magnoliae and Neonectria punicea, canker pathogens of Liriodendron tulipifera and Acer saccharum in West Virginia.</title>
        <authorList>
            <person name="Petronek H.M."/>
            <person name="Kasson M.T."/>
            <person name="Metheny A.M."/>
            <person name="Stauder C.M."/>
            <person name="Lovett B."/>
            <person name="Lynch S.C."/>
            <person name="Garnas J.R."/>
            <person name="Kasson L.R."/>
            <person name="Stajich J.E."/>
        </authorList>
    </citation>
    <scope>NUCLEOTIDE SEQUENCE [LARGE SCALE GENOMIC DNA]</scope>
    <source>
        <strain evidence="3 4">NRRL 64651</strain>
    </source>
</reference>
<dbReference type="Proteomes" id="UP001498421">
    <property type="component" value="Unassembled WGS sequence"/>
</dbReference>
<gene>
    <name evidence="3" type="ORF">QQZ08_004336</name>
</gene>
<dbReference type="Gene3D" id="3.40.710.10">
    <property type="entry name" value="DD-peptidase/beta-lactamase superfamily"/>
    <property type="match status" value="1"/>
</dbReference>
<sequence length="140" mass="15444">MHDTVLGPLNMTRSSYRSLPPDETNSAKAYCTGYTLCEDEQRVNPEQAAAGLWATPTDVLEVVRAVQESLERADDTRFIQQATAKRMLTQEDSGMVLSWLALRDLGTMFLHSGSNNPGRQCWVGGYADLGAIMVFQETVA</sequence>
<feature type="compositionally biased region" description="Polar residues" evidence="1">
    <location>
        <begin position="11"/>
        <end position="20"/>
    </location>
</feature>
<protein>
    <recommendedName>
        <fullName evidence="2">Beta-lactamase-related domain-containing protein</fullName>
    </recommendedName>
</protein>
<dbReference type="InterPro" id="IPR012338">
    <property type="entry name" value="Beta-lactam/transpept-like"/>
</dbReference>
<dbReference type="Pfam" id="PF00144">
    <property type="entry name" value="Beta-lactamase"/>
    <property type="match status" value="1"/>
</dbReference>
<dbReference type="SUPFAM" id="SSF56601">
    <property type="entry name" value="beta-lactamase/transpeptidase-like"/>
    <property type="match status" value="1"/>
</dbReference>
<proteinExistence type="predicted"/>
<comment type="caution">
    <text evidence="3">The sequence shown here is derived from an EMBL/GenBank/DDBJ whole genome shotgun (WGS) entry which is preliminary data.</text>
</comment>
<evidence type="ECO:0000313" key="4">
    <source>
        <dbReference type="Proteomes" id="UP001498421"/>
    </source>
</evidence>
<keyword evidence="4" id="KW-1185">Reference proteome</keyword>
<evidence type="ECO:0000256" key="1">
    <source>
        <dbReference type="SAM" id="MobiDB-lite"/>
    </source>
</evidence>
<name>A0ABR1I8F6_9HYPO</name>
<dbReference type="InterPro" id="IPR001466">
    <property type="entry name" value="Beta-lactam-related"/>
</dbReference>
<evidence type="ECO:0000259" key="2">
    <source>
        <dbReference type="Pfam" id="PF00144"/>
    </source>
</evidence>
<feature type="region of interest" description="Disordered" evidence="1">
    <location>
        <begin position="1"/>
        <end position="20"/>
    </location>
</feature>